<dbReference type="InterPro" id="IPR027920">
    <property type="entry name" value="DUF4453"/>
</dbReference>
<feature type="chain" id="PRO_5046495894" description="YARHG domain-containing protein" evidence="1">
    <location>
        <begin position="20"/>
        <end position="188"/>
    </location>
</feature>
<feature type="domain" description="YARHG" evidence="2">
    <location>
        <begin position="5"/>
        <end position="78"/>
    </location>
</feature>
<keyword evidence="1" id="KW-0732">Signal</keyword>
<proteinExistence type="predicted"/>
<evidence type="ECO:0000313" key="4">
    <source>
        <dbReference type="Proteomes" id="UP001144205"/>
    </source>
</evidence>
<feature type="signal peptide" evidence="1">
    <location>
        <begin position="1"/>
        <end position="19"/>
    </location>
</feature>
<evidence type="ECO:0000313" key="3">
    <source>
        <dbReference type="EMBL" id="GKY88839.1"/>
    </source>
</evidence>
<dbReference type="SMART" id="SM01324">
    <property type="entry name" value="YARHG"/>
    <property type="match status" value="1"/>
</dbReference>
<organism evidence="3 4">
    <name type="scientific">Sinisalibacter aestuarii</name>
    <dbReference type="NCBI Taxonomy" id="2949426"/>
    <lineage>
        <taxon>Bacteria</taxon>
        <taxon>Pseudomonadati</taxon>
        <taxon>Pseudomonadota</taxon>
        <taxon>Alphaproteobacteria</taxon>
        <taxon>Rhodobacterales</taxon>
        <taxon>Roseobacteraceae</taxon>
        <taxon>Sinisalibacter</taxon>
    </lineage>
</organism>
<dbReference type="RefSeq" id="WP_281842881.1">
    <property type="nucleotide sequence ID" value="NZ_BROH01000008.1"/>
</dbReference>
<protein>
    <recommendedName>
        <fullName evidence="2">YARHG domain-containing protein</fullName>
    </recommendedName>
</protein>
<gene>
    <name evidence="3" type="ORF">STA1M1_27080</name>
</gene>
<name>A0ABQ5LVD1_9RHOB</name>
<sequence>MIRPAAALIALSLASPALGYDECDDLWFARNLVFDRAGYCFASPLGRAVFDNTGCTGTGVALSPDAARLVAYVRAREAALGCAVDTTRTAPDLDRLDLLFAQEVVTAPGEDASGCLGWTGAPLDVLAGPRTDAPVLARVAPGDDIATGTVYFPDHPGWAHISVFRADRFHAMGWVRDVDWSLCAGSAG</sequence>
<comment type="caution">
    <text evidence="3">The sequence shown here is derived from an EMBL/GenBank/DDBJ whole genome shotgun (WGS) entry which is preliminary data.</text>
</comment>
<accession>A0ABQ5LVD1</accession>
<evidence type="ECO:0000259" key="2">
    <source>
        <dbReference type="SMART" id="SM01324"/>
    </source>
</evidence>
<dbReference type="Pfam" id="PF14627">
    <property type="entry name" value="DUF4453"/>
    <property type="match status" value="1"/>
</dbReference>
<dbReference type="Pfam" id="PF13308">
    <property type="entry name" value="YARHG"/>
    <property type="match status" value="1"/>
</dbReference>
<keyword evidence="4" id="KW-1185">Reference proteome</keyword>
<dbReference type="Proteomes" id="UP001144205">
    <property type="component" value="Unassembled WGS sequence"/>
</dbReference>
<reference evidence="3" key="1">
    <citation type="journal article" date="2023" name="Int. J. Syst. Evol. Microbiol.">
        <title>Sinisalibacter aestuarii sp. nov., isolated from estuarine sediment of the Arakawa River.</title>
        <authorList>
            <person name="Arafat S.T."/>
            <person name="Hirano S."/>
            <person name="Sato A."/>
            <person name="Takeuchi K."/>
            <person name="Yasuda T."/>
            <person name="Terahara T."/>
            <person name="Hamada M."/>
            <person name="Kobayashi T."/>
        </authorList>
    </citation>
    <scope>NUCLEOTIDE SEQUENCE</scope>
    <source>
        <strain evidence="3">B-399</strain>
    </source>
</reference>
<evidence type="ECO:0000256" key="1">
    <source>
        <dbReference type="SAM" id="SignalP"/>
    </source>
</evidence>
<dbReference type="EMBL" id="BROH01000008">
    <property type="protein sequence ID" value="GKY88839.1"/>
    <property type="molecule type" value="Genomic_DNA"/>
</dbReference>
<dbReference type="InterPro" id="IPR025582">
    <property type="entry name" value="YARHG_dom"/>
</dbReference>